<evidence type="ECO:0000313" key="2">
    <source>
        <dbReference type="Proteomes" id="UP000477386"/>
    </source>
</evidence>
<dbReference type="InterPro" id="IPR011990">
    <property type="entry name" value="TPR-like_helical_dom_sf"/>
</dbReference>
<accession>A0A6M0IE73</accession>
<dbReference type="AlphaFoldDB" id="A0A6M0IE73"/>
<protein>
    <submittedName>
        <fullName evidence="1">SusD/RagB family nutrient-binding outer membrane lipoprotein</fullName>
    </submittedName>
</protein>
<organism evidence="1 2">
    <name type="scientific">Spirosoma agri</name>
    <dbReference type="NCBI Taxonomy" id="1987381"/>
    <lineage>
        <taxon>Bacteria</taxon>
        <taxon>Pseudomonadati</taxon>
        <taxon>Bacteroidota</taxon>
        <taxon>Cytophagia</taxon>
        <taxon>Cytophagales</taxon>
        <taxon>Cytophagaceae</taxon>
        <taxon>Spirosoma</taxon>
    </lineage>
</organism>
<dbReference type="InterPro" id="IPR041662">
    <property type="entry name" value="SusD-like_2"/>
</dbReference>
<proteinExistence type="predicted"/>
<dbReference type="Gene3D" id="1.25.40.390">
    <property type="match status" value="1"/>
</dbReference>
<dbReference type="EMBL" id="JAAGNZ010000001">
    <property type="protein sequence ID" value="NEU66576.1"/>
    <property type="molecule type" value="Genomic_DNA"/>
</dbReference>
<sequence>MKFKLVIVAALVTLGGSSCETKQFLNINTNPNQLPTALPNYVLTNALNITATNLAGNTIGNPGQNANELGFYWAGQWTQGNGYIINTSQFAYQFTNGDFNYWDTFYDNLEDYQFVINNADANNQKFLKGPAKVMKAMLFQQLVDMYGNIPYTDALKGAATLAPKFDDQKTVYESLITSLDEAIVDLKANAFAGGFGTSDIVFGGNTTKWIQFANSLKMRILIRQSRVSGRESYIKTEINKIVTEGSGFITGSDVGIGGPSFFQPAAGQLNPVYDRWGYNETGAKRALNNYPRPTQFLINSLKAAGDTLRLKRIAYATGGESSSTPGVSTKAEIAANYSGTPFGASSGYLPANTSSIGPSLIVKGDYNRAYIIMTGSEVQFLLAEAKQRYSDVTLPNTAKAYFEEGIVQSFRVLGANTAGAAAFKGSKIQNYDWDASTDKLAAIAIQKWVALTNFSGLEAWAEYRRTNLPVTPQSGQVPDARRPLRLFYPNTEAGSNVANVSAQGTIDVFATKLFWDVD</sequence>
<keyword evidence="1" id="KW-0449">Lipoprotein</keyword>
<reference evidence="1 2" key="1">
    <citation type="submission" date="2020-02" db="EMBL/GenBank/DDBJ databases">
        <title>Draft genome sequence of two Spirosoma agri KCTC 52727 and Spirosoma terrae KCTC 52035.</title>
        <authorList>
            <person name="Rojas J."/>
            <person name="Ambika Manirajan B."/>
            <person name="Ratering S."/>
            <person name="Suarez C."/>
            <person name="Schnell S."/>
        </authorList>
    </citation>
    <scope>NUCLEOTIDE SEQUENCE [LARGE SCALE GENOMIC DNA]</scope>
    <source>
        <strain evidence="1 2">KCTC 52727</strain>
    </source>
</reference>
<dbReference type="PROSITE" id="PS51257">
    <property type="entry name" value="PROKAR_LIPOPROTEIN"/>
    <property type="match status" value="1"/>
</dbReference>
<comment type="caution">
    <text evidence="1">The sequence shown here is derived from an EMBL/GenBank/DDBJ whole genome shotgun (WGS) entry which is preliminary data.</text>
</comment>
<name>A0A6M0IE73_9BACT</name>
<evidence type="ECO:0000313" key="1">
    <source>
        <dbReference type="EMBL" id="NEU66576.1"/>
    </source>
</evidence>
<dbReference type="RefSeq" id="WP_164035833.1">
    <property type="nucleotide sequence ID" value="NZ_JAAGNZ010000001.1"/>
</dbReference>
<gene>
    <name evidence="1" type="ORF">GK091_06770</name>
</gene>
<dbReference type="Proteomes" id="UP000477386">
    <property type="component" value="Unassembled WGS sequence"/>
</dbReference>
<dbReference type="Pfam" id="PF12771">
    <property type="entry name" value="SusD-like_2"/>
    <property type="match status" value="1"/>
</dbReference>
<dbReference type="SUPFAM" id="SSF48452">
    <property type="entry name" value="TPR-like"/>
    <property type="match status" value="1"/>
</dbReference>
<keyword evidence="2" id="KW-1185">Reference proteome</keyword>